<dbReference type="Pfam" id="PF12833">
    <property type="entry name" value="HTH_18"/>
    <property type="match status" value="1"/>
</dbReference>
<evidence type="ECO:0000313" key="5">
    <source>
        <dbReference type="EMBL" id="MFB3168573.1"/>
    </source>
</evidence>
<dbReference type="Gene3D" id="1.10.10.60">
    <property type="entry name" value="Homeodomain-like"/>
    <property type="match status" value="2"/>
</dbReference>
<accession>A0ABV4YVH3</accession>
<dbReference type="PROSITE" id="PS00041">
    <property type="entry name" value="HTH_ARAC_FAMILY_1"/>
    <property type="match status" value="1"/>
</dbReference>
<dbReference type="Proteomes" id="UP001241748">
    <property type="component" value="Unassembled WGS sequence"/>
</dbReference>
<evidence type="ECO:0000256" key="3">
    <source>
        <dbReference type="ARBA" id="ARBA00023163"/>
    </source>
</evidence>
<dbReference type="InterPro" id="IPR020449">
    <property type="entry name" value="Tscrpt_reg_AraC-type_HTH"/>
</dbReference>
<dbReference type="PANTHER" id="PTHR43280:SF28">
    <property type="entry name" value="HTH-TYPE TRANSCRIPTIONAL ACTIVATOR RHAS"/>
    <property type="match status" value="1"/>
</dbReference>
<dbReference type="RefSeq" id="WP_306072880.1">
    <property type="nucleotide sequence ID" value="NZ_JAROBZ020000001.1"/>
</dbReference>
<dbReference type="PRINTS" id="PR00032">
    <property type="entry name" value="HTHARAC"/>
</dbReference>
<protein>
    <submittedName>
        <fullName evidence="5">Helix-turn-helix domain-containing protein</fullName>
    </submittedName>
</protein>
<gene>
    <name evidence="5" type="ORF">P5G62_015765</name>
</gene>
<feature type="domain" description="HTH araC/xylS-type" evidence="4">
    <location>
        <begin position="310"/>
        <end position="408"/>
    </location>
</feature>
<dbReference type="SMART" id="SM00342">
    <property type="entry name" value="HTH_ARAC"/>
    <property type="match status" value="1"/>
</dbReference>
<proteinExistence type="predicted"/>
<dbReference type="InterPro" id="IPR018062">
    <property type="entry name" value="HTH_AraC-typ_CS"/>
</dbReference>
<comment type="caution">
    <text evidence="5">The sequence shown here is derived from an EMBL/GenBank/DDBJ whole genome shotgun (WGS) entry which is preliminary data.</text>
</comment>
<dbReference type="InterPro" id="IPR018060">
    <property type="entry name" value="HTH_AraC"/>
</dbReference>
<name>A0ABV4YVH3_9BACI</name>
<keyword evidence="1" id="KW-0805">Transcription regulation</keyword>
<keyword evidence="6" id="KW-1185">Reference proteome</keyword>
<organism evidence="5 6">
    <name type="scientific">Neobacillus driksii</name>
    <dbReference type="NCBI Taxonomy" id="3035913"/>
    <lineage>
        <taxon>Bacteria</taxon>
        <taxon>Bacillati</taxon>
        <taxon>Bacillota</taxon>
        <taxon>Bacilli</taxon>
        <taxon>Bacillales</taxon>
        <taxon>Bacillaceae</taxon>
        <taxon>Neobacillus</taxon>
    </lineage>
</organism>
<reference evidence="5 6" key="1">
    <citation type="submission" date="2024-05" db="EMBL/GenBank/DDBJ databases">
        <authorList>
            <person name="Venkateswaran K."/>
        </authorList>
    </citation>
    <scope>NUCLEOTIDE SEQUENCE [LARGE SCALE GENOMIC DNA]</scope>
    <source>
        <strain evidence="5 6">179-C4-2-HS</strain>
    </source>
</reference>
<evidence type="ECO:0000256" key="1">
    <source>
        <dbReference type="ARBA" id="ARBA00023015"/>
    </source>
</evidence>
<keyword evidence="3" id="KW-0804">Transcription</keyword>
<dbReference type="EMBL" id="JAROBZ020000001">
    <property type="protein sequence ID" value="MFB3168573.1"/>
    <property type="molecule type" value="Genomic_DNA"/>
</dbReference>
<keyword evidence="2" id="KW-0238">DNA-binding</keyword>
<dbReference type="SUPFAM" id="SSF46689">
    <property type="entry name" value="Homeodomain-like"/>
    <property type="match status" value="2"/>
</dbReference>
<dbReference type="InterPro" id="IPR009057">
    <property type="entry name" value="Homeodomain-like_sf"/>
</dbReference>
<sequence>MLNRLELLCKFAFQFSNMDTIFLDTTETIQLEFGLTTTPEPLLPYFSRIIKHMNLFDSTLNDVLFHSNSYRLNFISAKVTNGDEDLGRIVVGPYLLEEPTILMIESIISDNKMAISLKNMMKEYYLTLPIMSTKKAKSAAEFLSYLVSTFHYYDPENSKIGTLFYEFQTADSVPLELIKENTDQAVEKIEKRYRKENEMLYAVESGNIELYNSILTENKSIMISILDRVPNDPLRSIKNNGFVLNTLLRKAAEKGGVHPIYLDSLSSKFAVQIEKCSSMLHASELFRSMQYDYCDAVRKLSLKNYSSAIRRAIEYIRMNLNQDLSLDSISGSLNLNSYELSRQFKKETGKNITEYINNRRINEALYILENDNISITDVAFTVGFNDVNYFTKVFKKLKGITPSEYRKQKS</sequence>
<evidence type="ECO:0000259" key="4">
    <source>
        <dbReference type="PROSITE" id="PS01124"/>
    </source>
</evidence>
<evidence type="ECO:0000256" key="2">
    <source>
        <dbReference type="ARBA" id="ARBA00023125"/>
    </source>
</evidence>
<dbReference type="PANTHER" id="PTHR43280">
    <property type="entry name" value="ARAC-FAMILY TRANSCRIPTIONAL REGULATOR"/>
    <property type="match status" value="1"/>
</dbReference>
<evidence type="ECO:0000313" key="6">
    <source>
        <dbReference type="Proteomes" id="UP001241748"/>
    </source>
</evidence>
<dbReference type="PROSITE" id="PS01124">
    <property type="entry name" value="HTH_ARAC_FAMILY_2"/>
    <property type="match status" value="1"/>
</dbReference>